<feature type="signal peptide" evidence="1">
    <location>
        <begin position="1"/>
        <end position="21"/>
    </location>
</feature>
<feature type="chain" id="PRO_5029731703" evidence="1">
    <location>
        <begin position="22"/>
        <end position="213"/>
    </location>
</feature>
<proteinExistence type="predicted"/>
<dbReference type="Proteomes" id="UP000593564">
    <property type="component" value="Unassembled WGS sequence"/>
</dbReference>
<evidence type="ECO:0000256" key="1">
    <source>
        <dbReference type="SAM" id="SignalP"/>
    </source>
</evidence>
<reference evidence="3" key="1">
    <citation type="journal article" date="2020" name="Nat. Commun.">
        <title>Genome assembly of wild tea tree DASZ reveals pedigree and selection history of tea varieties.</title>
        <authorList>
            <person name="Zhang W."/>
            <person name="Zhang Y."/>
            <person name="Qiu H."/>
            <person name="Guo Y."/>
            <person name="Wan H."/>
            <person name="Zhang X."/>
            <person name="Scossa F."/>
            <person name="Alseekh S."/>
            <person name="Zhang Q."/>
            <person name="Wang P."/>
            <person name="Xu L."/>
            <person name="Schmidt M.H."/>
            <person name="Jia X."/>
            <person name="Li D."/>
            <person name="Zhu A."/>
            <person name="Guo F."/>
            <person name="Chen W."/>
            <person name="Ni D."/>
            <person name="Usadel B."/>
            <person name="Fernie A.R."/>
            <person name="Wen W."/>
        </authorList>
    </citation>
    <scope>NUCLEOTIDE SEQUENCE [LARGE SCALE GENOMIC DNA]</scope>
    <source>
        <strain evidence="3">cv. G240</strain>
    </source>
</reference>
<dbReference type="PANTHER" id="PTHR46710">
    <property type="entry name" value="ARM REPEAT PROTEIN INTERACTING WITH ABF2"/>
    <property type="match status" value="1"/>
</dbReference>
<organism evidence="2 3">
    <name type="scientific">Camellia sinensis</name>
    <name type="common">Tea plant</name>
    <name type="synonym">Thea sinensis</name>
    <dbReference type="NCBI Taxonomy" id="4442"/>
    <lineage>
        <taxon>Eukaryota</taxon>
        <taxon>Viridiplantae</taxon>
        <taxon>Streptophyta</taxon>
        <taxon>Embryophyta</taxon>
        <taxon>Tracheophyta</taxon>
        <taxon>Spermatophyta</taxon>
        <taxon>Magnoliopsida</taxon>
        <taxon>eudicotyledons</taxon>
        <taxon>Gunneridae</taxon>
        <taxon>Pentapetalae</taxon>
        <taxon>asterids</taxon>
        <taxon>Ericales</taxon>
        <taxon>Theaceae</taxon>
        <taxon>Camellia</taxon>
    </lineage>
</organism>
<protein>
    <submittedName>
        <fullName evidence="2">Uncharacterized protein</fullName>
    </submittedName>
</protein>
<evidence type="ECO:0000313" key="3">
    <source>
        <dbReference type="Proteomes" id="UP000593564"/>
    </source>
</evidence>
<sequence length="213" mass="23992">MWLGFVTQLRWNFMHLGAVTAKTWLQSSMKLDATANDVPIDIFDVKGYPTLYVRIGINLPSRNLEKISSRNLEKMSCSEDSCEMKTTPYSGSNDVEWFHAMDTSLRWQGLELLLGLLGSTNLQQQLDGSIALYELANKATTLFPIDAAPPSLTPQTIGEDTGWWCHNVVEDTVWGCHNVVEDTVWWCHNGVEDTGWRCQTDVEDSLWGHVGPL</sequence>
<gene>
    <name evidence="2" type="ORF">HYC85_003612</name>
</gene>
<dbReference type="AlphaFoldDB" id="A0A7J7HVF5"/>
<comment type="caution">
    <text evidence="2">The sequence shown here is derived from an EMBL/GenBank/DDBJ whole genome shotgun (WGS) entry which is preliminary data.</text>
</comment>
<reference evidence="2 3" key="2">
    <citation type="submission" date="2020-07" db="EMBL/GenBank/DDBJ databases">
        <title>Genome assembly of wild tea tree DASZ reveals pedigree and selection history of tea varieties.</title>
        <authorList>
            <person name="Zhang W."/>
        </authorList>
    </citation>
    <scope>NUCLEOTIDE SEQUENCE [LARGE SCALE GENOMIC DNA]</scope>
    <source>
        <strain evidence="3">cv. G240</strain>
        <tissue evidence="2">Leaf</tissue>
    </source>
</reference>
<keyword evidence="3" id="KW-1185">Reference proteome</keyword>
<keyword evidence="1" id="KW-0732">Signal</keyword>
<dbReference type="EMBL" id="JACBKZ010000002">
    <property type="protein sequence ID" value="KAF5956387.1"/>
    <property type="molecule type" value="Genomic_DNA"/>
</dbReference>
<evidence type="ECO:0000313" key="2">
    <source>
        <dbReference type="EMBL" id="KAF5956387.1"/>
    </source>
</evidence>
<accession>A0A7J7HVF5</accession>
<name>A0A7J7HVF5_CAMSI</name>
<dbReference type="InterPro" id="IPR044282">
    <property type="entry name" value="ABAP1/ARIA"/>
</dbReference>
<dbReference type="PANTHER" id="PTHR46710:SF1">
    <property type="entry name" value="ARM REPEAT PROTEIN INTERACTING WITH ABF2"/>
    <property type="match status" value="1"/>
</dbReference>